<accession>A0A844WF57</accession>
<proteinExistence type="predicted"/>
<organism evidence="2 3">
    <name type="scientific">Pseudooceanicola pacificus</name>
    <dbReference type="NCBI Taxonomy" id="2676438"/>
    <lineage>
        <taxon>Bacteria</taxon>
        <taxon>Pseudomonadati</taxon>
        <taxon>Pseudomonadota</taxon>
        <taxon>Alphaproteobacteria</taxon>
        <taxon>Rhodobacterales</taxon>
        <taxon>Paracoccaceae</taxon>
        <taxon>Pseudooceanicola</taxon>
    </lineage>
</organism>
<evidence type="ECO:0000313" key="3">
    <source>
        <dbReference type="Proteomes" id="UP000443843"/>
    </source>
</evidence>
<dbReference type="RefSeq" id="WP_160382269.1">
    <property type="nucleotide sequence ID" value="NZ_WNXQ01000004.1"/>
</dbReference>
<evidence type="ECO:0000313" key="2">
    <source>
        <dbReference type="EMBL" id="MWB77989.1"/>
    </source>
</evidence>
<dbReference type="EMBL" id="WNXQ01000004">
    <property type="protein sequence ID" value="MWB77989.1"/>
    <property type="molecule type" value="Genomic_DNA"/>
</dbReference>
<protein>
    <submittedName>
        <fullName evidence="2">DUF4432 family protein</fullName>
    </submittedName>
</protein>
<feature type="region of interest" description="Disordered" evidence="1">
    <location>
        <begin position="1"/>
        <end position="22"/>
    </location>
</feature>
<dbReference type="InterPro" id="IPR014718">
    <property type="entry name" value="GH-type_carb-bd"/>
</dbReference>
<sequence length="304" mass="33034">MSEARDPAVRRPAGDLPGRHTEVLDLSNRTGLRVELVPERCLDLGQVTLHGVPFGWIGTNGIGPAGAGEMETALGGLLCTCGFDHIRQPWSGPDGRAYPLHGNMALRPAKSVTLETGTGLDGAPALIGTAEVLDRSDERAVYRLERRIEMPLHANRLRLRDRVTLTSEGRAAAIFALYHINLGSTFVGPGLTVTQGERRRDDIGALPGATFVEPLPGESATISLCRAAAGQTARLTLTQSRDQLPFIQFHRNPVLRPDLFCIEPVSHDRLPRETLLAGLMPWSGQIQRDFSLDIEFSVTPDDAE</sequence>
<gene>
    <name evidence="2" type="ORF">GLS40_08150</name>
</gene>
<dbReference type="Gene3D" id="2.70.98.10">
    <property type="match status" value="1"/>
</dbReference>
<dbReference type="AlphaFoldDB" id="A0A844WF57"/>
<comment type="caution">
    <text evidence="2">The sequence shown here is derived from an EMBL/GenBank/DDBJ whole genome shotgun (WGS) entry which is preliminary data.</text>
</comment>
<dbReference type="InterPro" id="IPR027839">
    <property type="entry name" value="DUF4432"/>
</dbReference>
<keyword evidence="3" id="KW-1185">Reference proteome</keyword>
<dbReference type="Pfam" id="PF14486">
    <property type="entry name" value="DUF4432"/>
    <property type="match status" value="1"/>
</dbReference>
<evidence type="ECO:0000256" key="1">
    <source>
        <dbReference type="SAM" id="MobiDB-lite"/>
    </source>
</evidence>
<dbReference type="Proteomes" id="UP000443843">
    <property type="component" value="Unassembled WGS sequence"/>
</dbReference>
<name>A0A844WF57_9RHOB</name>
<reference evidence="2 3" key="1">
    <citation type="submission" date="2019-11" db="EMBL/GenBank/DDBJ databases">
        <title>Pseudooceanicola pacifica sp. nov., isolated from deep-sea sediment of the Pacific Ocean.</title>
        <authorList>
            <person name="Lyu L."/>
        </authorList>
    </citation>
    <scope>NUCLEOTIDE SEQUENCE [LARGE SCALE GENOMIC DNA]</scope>
    <source>
        <strain evidence="2 3">216_PA32_1</strain>
    </source>
</reference>
<dbReference type="GO" id="GO:0030246">
    <property type="term" value="F:carbohydrate binding"/>
    <property type="evidence" value="ECO:0007669"/>
    <property type="project" value="InterPro"/>
</dbReference>